<gene>
    <name evidence="1" type="ORF">A3L14_11075</name>
    <name evidence="2" type="ORF">AMR53_00540</name>
    <name evidence="3" type="ORF">SAMN05216170_2325</name>
</gene>
<dbReference type="OrthoDB" id="87041at2157"/>
<dbReference type="Proteomes" id="UP000182125">
    <property type="component" value="Unassembled WGS sequence"/>
</dbReference>
<evidence type="ECO:0000313" key="4">
    <source>
        <dbReference type="Proteomes" id="UP000051862"/>
    </source>
</evidence>
<protein>
    <submittedName>
        <fullName evidence="2">Uncharacterized protein</fullName>
    </submittedName>
</protein>
<reference evidence="2 4" key="1">
    <citation type="submission" date="2015-08" db="EMBL/GenBank/DDBJ databases">
        <title>Thermococcus thioreducens DSM 14981 genome sequencing.</title>
        <authorList>
            <person name="Hong S.-J."/>
            <person name="Kim M.-C."/>
            <person name="Shin J.-H."/>
        </authorList>
    </citation>
    <scope>NUCLEOTIDE SEQUENCE [LARGE SCALE GENOMIC DNA]</scope>
    <source>
        <strain evidence="2 4">DSM 14981</strain>
    </source>
</reference>
<evidence type="ECO:0000313" key="1">
    <source>
        <dbReference type="EMBL" id="ASJ13389.1"/>
    </source>
</evidence>
<dbReference type="Proteomes" id="UP000250136">
    <property type="component" value="Chromosome"/>
</dbReference>
<dbReference type="RefSeq" id="WP_055428409.1">
    <property type="nucleotide sequence ID" value="NZ_CP015105.1"/>
</dbReference>
<dbReference type="EMBL" id="CP015105">
    <property type="protein sequence ID" value="ASJ13389.1"/>
    <property type="molecule type" value="Genomic_DNA"/>
</dbReference>
<dbReference type="KEGG" id="ttd:A3L14_11075"/>
<reference evidence="1 6" key="2">
    <citation type="submission" date="2016-04" db="EMBL/GenBank/DDBJ databases">
        <title>Complete genome sequence of Thermococcus thioreducens type strain OGL-20P.</title>
        <authorList>
            <person name="Oger P.M."/>
        </authorList>
    </citation>
    <scope>NUCLEOTIDE SEQUENCE [LARGE SCALE GENOMIC DNA]</scope>
    <source>
        <strain evidence="1 6">OGL-20P</strain>
    </source>
</reference>
<evidence type="ECO:0000313" key="3">
    <source>
        <dbReference type="EMBL" id="SEW23702.1"/>
    </source>
</evidence>
<dbReference type="EMBL" id="LIXN01000002">
    <property type="protein sequence ID" value="KQH83206.1"/>
    <property type="molecule type" value="Genomic_DNA"/>
</dbReference>
<dbReference type="GeneID" id="33334975"/>
<organism evidence="2 4">
    <name type="scientific">Thermococcus thioreducens</name>
    <dbReference type="NCBI Taxonomy" id="277988"/>
    <lineage>
        <taxon>Archaea</taxon>
        <taxon>Methanobacteriati</taxon>
        <taxon>Methanobacteriota</taxon>
        <taxon>Thermococci</taxon>
        <taxon>Thermococcales</taxon>
        <taxon>Thermococcaceae</taxon>
        <taxon>Thermococcus</taxon>
    </lineage>
</organism>
<dbReference type="Proteomes" id="UP000051862">
    <property type="component" value="Unassembled WGS sequence"/>
</dbReference>
<evidence type="ECO:0000313" key="2">
    <source>
        <dbReference type="EMBL" id="KQH83206.1"/>
    </source>
</evidence>
<keyword evidence="6" id="KW-1185">Reference proteome</keyword>
<evidence type="ECO:0000313" key="6">
    <source>
        <dbReference type="Proteomes" id="UP000250136"/>
    </source>
</evidence>
<dbReference type="EMBL" id="FOIW01000003">
    <property type="protein sequence ID" value="SEW23702.1"/>
    <property type="molecule type" value="Genomic_DNA"/>
</dbReference>
<evidence type="ECO:0000313" key="5">
    <source>
        <dbReference type="Proteomes" id="UP000182125"/>
    </source>
</evidence>
<dbReference type="PATRIC" id="fig|277988.4.peg.114"/>
<dbReference type="STRING" id="277988.SAMN05216170_2325"/>
<proteinExistence type="predicted"/>
<name>A0A0Q2RGN5_9EURY</name>
<accession>A0A0Q2RGN5</accession>
<dbReference type="AlphaFoldDB" id="A0A0Q2RGN5"/>
<sequence>MASRTAFVYDSSLPLRQLEQFFIRHSKDVFNRLEFSRALEEARSLAEGRHFLKVMDIDALVVVDNEIRAGFEIKTLREDVVNYYGRDGRKYVKVNGNQYRSYMEFVRRRGIDVRYLIRVQARGGDYFYAWGVVGTPVRFEWLGSEEFGTRDYYALVRRSSVTKLADRVELAKYLRDLIFGGR</sequence>
<reference evidence="3 5" key="3">
    <citation type="submission" date="2016-10" db="EMBL/GenBank/DDBJ databases">
        <authorList>
            <person name="de Groot N.N."/>
        </authorList>
    </citation>
    <scope>NUCLEOTIDE SEQUENCE [LARGE SCALE GENOMIC DNA]</scope>
    <source>
        <strain evidence="3 5">OGL-20</strain>
    </source>
</reference>